<dbReference type="Proteomes" id="UP000224634">
    <property type="component" value="Unassembled WGS sequence"/>
</dbReference>
<accession>A0A2B7YKU1</accession>
<evidence type="ECO:0000313" key="4">
    <source>
        <dbReference type="Proteomes" id="UP000224634"/>
    </source>
</evidence>
<evidence type="ECO:0000256" key="1">
    <source>
        <dbReference type="SAM" id="MobiDB-lite"/>
    </source>
</evidence>
<proteinExistence type="predicted"/>
<dbReference type="AlphaFoldDB" id="A0A2B7YKU1"/>
<gene>
    <name evidence="3" type="ORF">AJ80_03253</name>
</gene>
<feature type="compositionally biased region" description="Low complexity" evidence="1">
    <location>
        <begin position="44"/>
        <end position="54"/>
    </location>
</feature>
<feature type="region of interest" description="Disordered" evidence="1">
    <location>
        <begin position="1"/>
        <end position="107"/>
    </location>
</feature>
<evidence type="ECO:0000259" key="2">
    <source>
        <dbReference type="Pfam" id="PF10056"/>
    </source>
</evidence>
<comment type="caution">
    <text evidence="3">The sequence shown here is derived from an EMBL/GenBank/DDBJ whole genome shotgun (WGS) entry which is preliminary data.</text>
</comment>
<dbReference type="EMBL" id="PDNA01000035">
    <property type="protein sequence ID" value="PGH21462.1"/>
    <property type="molecule type" value="Genomic_DNA"/>
</dbReference>
<dbReference type="PANTHER" id="PTHR38113:SF2">
    <property type="entry name" value="DUF2293 DOMAIN-CONTAINING PROTEIN"/>
    <property type="match status" value="1"/>
</dbReference>
<dbReference type="PANTHER" id="PTHR38113">
    <property type="match status" value="1"/>
</dbReference>
<protein>
    <recommendedName>
        <fullName evidence="2">DUF2293 domain-containing protein</fullName>
    </recommendedName>
</protein>
<organism evidence="3 4">
    <name type="scientific">Polytolypa hystricis (strain UAMH7299)</name>
    <dbReference type="NCBI Taxonomy" id="1447883"/>
    <lineage>
        <taxon>Eukaryota</taxon>
        <taxon>Fungi</taxon>
        <taxon>Dikarya</taxon>
        <taxon>Ascomycota</taxon>
        <taxon>Pezizomycotina</taxon>
        <taxon>Eurotiomycetes</taxon>
        <taxon>Eurotiomycetidae</taxon>
        <taxon>Onygenales</taxon>
        <taxon>Onygenales incertae sedis</taxon>
        <taxon>Polytolypa</taxon>
    </lineage>
</organism>
<reference evidence="3 4" key="1">
    <citation type="submission" date="2017-10" db="EMBL/GenBank/DDBJ databases">
        <title>Comparative genomics in systemic dimorphic fungi from Ajellomycetaceae.</title>
        <authorList>
            <person name="Munoz J.F."/>
            <person name="Mcewen J.G."/>
            <person name="Clay O.K."/>
            <person name="Cuomo C.A."/>
        </authorList>
    </citation>
    <scope>NUCLEOTIDE SEQUENCE [LARGE SCALE GENOMIC DNA]</scope>
    <source>
        <strain evidence="3 4">UAMH7299</strain>
    </source>
</reference>
<keyword evidence="4" id="KW-1185">Reference proteome</keyword>
<sequence length="272" mass="29475">MATTFPRTRRGRGTSKSRRRTLPSSSSSSSSSTSKRRRRRAGRAGKASATAAAAGGEGGGKPAGRTDALHKVLQKQLRKRAGGKGKGENEDLEDICPHTQDPPEGYTLVPKGDVYITRNCRTQTHAAGQTVYTVYNTKLRKTLGLYIPTSIHTAVLSTATSTQTTRTAAVAAKDERDTARARTQLLTSFPFIPAADLDAVLNHAYMKGSRRVGRSGTVGDEGRKVELAVEAHVRHVHSGYEALLEKGVEREEARGRVREKVRDVKALWRGDG</sequence>
<dbReference type="InterPro" id="IPR018744">
    <property type="entry name" value="DUF2293"/>
</dbReference>
<name>A0A2B7YKU1_POLH7</name>
<dbReference type="OrthoDB" id="5381833at2759"/>
<feature type="compositionally biased region" description="Basic residues" evidence="1">
    <location>
        <begin position="7"/>
        <end position="21"/>
    </location>
</feature>
<dbReference type="Pfam" id="PF10056">
    <property type="entry name" value="DUF2293"/>
    <property type="match status" value="1"/>
</dbReference>
<feature type="compositionally biased region" description="Basic residues" evidence="1">
    <location>
        <begin position="72"/>
        <end position="83"/>
    </location>
</feature>
<feature type="compositionally biased region" description="Basic residues" evidence="1">
    <location>
        <begin position="34"/>
        <end position="43"/>
    </location>
</feature>
<evidence type="ECO:0000313" key="3">
    <source>
        <dbReference type="EMBL" id="PGH21462.1"/>
    </source>
</evidence>
<feature type="domain" description="DUF2293" evidence="2">
    <location>
        <begin position="185"/>
        <end position="269"/>
    </location>
</feature>
<feature type="compositionally biased region" description="Low complexity" evidence="1">
    <location>
        <begin position="22"/>
        <end position="33"/>
    </location>
</feature>